<evidence type="ECO:0000256" key="3">
    <source>
        <dbReference type="PROSITE-ProRule" id="PRU00235"/>
    </source>
</evidence>
<dbReference type="PANTHER" id="PTHR22872:SF2">
    <property type="entry name" value="INHIBITOR OF BRUTON TYROSINE KINASE"/>
    <property type="match status" value="1"/>
</dbReference>
<feature type="compositionally biased region" description="Pro residues" evidence="4">
    <location>
        <begin position="680"/>
        <end position="693"/>
    </location>
</feature>
<dbReference type="Pfam" id="PF12796">
    <property type="entry name" value="Ank_2"/>
    <property type="match status" value="1"/>
</dbReference>
<dbReference type="PROSITE" id="PS50297">
    <property type="entry name" value="ANK_REP_REGION"/>
    <property type="match status" value="2"/>
</dbReference>
<proteinExistence type="predicted"/>
<dbReference type="SUPFAM" id="SSF50985">
    <property type="entry name" value="RCC1/BLIP-II"/>
    <property type="match status" value="1"/>
</dbReference>
<feature type="compositionally biased region" description="Gly residues" evidence="4">
    <location>
        <begin position="486"/>
        <end position="498"/>
    </location>
</feature>
<dbReference type="PRINTS" id="PR00633">
    <property type="entry name" value="RCCNDNSATION"/>
</dbReference>
<organism evidence="5 6">
    <name type="scientific">Chlorella sorokiniana</name>
    <name type="common">Freshwater green alga</name>
    <dbReference type="NCBI Taxonomy" id="3076"/>
    <lineage>
        <taxon>Eukaryota</taxon>
        <taxon>Viridiplantae</taxon>
        <taxon>Chlorophyta</taxon>
        <taxon>core chlorophytes</taxon>
        <taxon>Trebouxiophyceae</taxon>
        <taxon>Chlorellales</taxon>
        <taxon>Chlorellaceae</taxon>
        <taxon>Chlorella clade</taxon>
        <taxon>Chlorella</taxon>
    </lineage>
</organism>
<feature type="region of interest" description="Disordered" evidence="4">
    <location>
        <begin position="672"/>
        <end position="704"/>
    </location>
</feature>
<name>A0A2P6U183_CHLSO</name>
<feature type="compositionally biased region" description="Low complexity" evidence="4">
    <location>
        <begin position="1332"/>
        <end position="1341"/>
    </location>
</feature>
<keyword evidence="2" id="KW-0040">ANK repeat</keyword>
<keyword evidence="1" id="KW-0677">Repeat</keyword>
<dbReference type="Gene3D" id="2.130.10.30">
    <property type="entry name" value="Regulator of chromosome condensation 1/beta-lactamase-inhibitor protein II"/>
    <property type="match status" value="2"/>
</dbReference>
<protein>
    <submittedName>
        <fullName evidence="5">RCC1 BLIP-II</fullName>
    </submittedName>
</protein>
<feature type="region of interest" description="Disordered" evidence="4">
    <location>
        <begin position="1130"/>
        <end position="1232"/>
    </location>
</feature>
<feature type="repeat" description="RCC1" evidence="3">
    <location>
        <begin position="290"/>
        <end position="343"/>
    </location>
</feature>
<evidence type="ECO:0000313" key="5">
    <source>
        <dbReference type="EMBL" id="PRW60074.1"/>
    </source>
</evidence>
<dbReference type="PROSITE" id="PS50012">
    <property type="entry name" value="RCC1_3"/>
    <property type="match status" value="4"/>
</dbReference>
<feature type="region of interest" description="Disordered" evidence="4">
    <location>
        <begin position="791"/>
        <end position="836"/>
    </location>
</feature>
<evidence type="ECO:0000256" key="4">
    <source>
        <dbReference type="SAM" id="MobiDB-lite"/>
    </source>
</evidence>
<feature type="repeat" description="RCC1" evidence="3">
    <location>
        <begin position="130"/>
        <end position="181"/>
    </location>
</feature>
<feature type="compositionally biased region" description="Low complexity" evidence="4">
    <location>
        <begin position="958"/>
        <end position="975"/>
    </location>
</feature>
<evidence type="ECO:0000313" key="6">
    <source>
        <dbReference type="Proteomes" id="UP000239899"/>
    </source>
</evidence>
<feature type="compositionally biased region" description="Pro residues" evidence="4">
    <location>
        <begin position="1670"/>
        <end position="1679"/>
    </location>
</feature>
<keyword evidence="6" id="KW-1185">Reference proteome</keyword>
<dbReference type="EMBL" id="LHPG02000003">
    <property type="protein sequence ID" value="PRW60074.1"/>
    <property type="molecule type" value="Genomic_DNA"/>
</dbReference>
<feature type="compositionally biased region" description="Low complexity" evidence="4">
    <location>
        <begin position="1472"/>
        <end position="1490"/>
    </location>
</feature>
<gene>
    <name evidence="5" type="ORF">C2E21_1648</name>
</gene>
<feature type="compositionally biased region" description="Acidic residues" evidence="4">
    <location>
        <begin position="805"/>
        <end position="815"/>
    </location>
</feature>
<feature type="region of interest" description="Disordered" evidence="4">
    <location>
        <begin position="954"/>
        <end position="992"/>
    </location>
</feature>
<reference evidence="5 6" key="1">
    <citation type="journal article" date="2018" name="Plant J.">
        <title>Genome sequences of Chlorella sorokiniana UTEX 1602 and Micractinium conductrix SAG 241.80: implications to maltose excretion by a green alga.</title>
        <authorList>
            <person name="Arriola M.B."/>
            <person name="Velmurugan N."/>
            <person name="Zhang Y."/>
            <person name="Plunkett M.H."/>
            <person name="Hondzo H."/>
            <person name="Barney B.M."/>
        </authorList>
    </citation>
    <scope>NUCLEOTIDE SEQUENCE [LARGE SCALE GENOMIC DNA]</scope>
    <source>
        <strain evidence="6">UTEX 1602</strain>
    </source>
</reference>
<feature type="repeat" description="ANK" evidence="2">
    <location>
        <begin position="71"/>
        <end position="103"/>
    </location>
</feature>
<evidence type="ECO:0000256" key="1">
    <source>
        <dbReference type="ARBA" id="ARBA00022737"/>
    </source>
</evidence>
<feature type="repeat" description="RCC1" evidence="3">
    <location>
        <begin position="182"/>
        <end position="239"/>
    </location>
</feature>
<dbReference type="SUPFAM" id="SSF48403">
    <property type="entry name" value="Ankyrin repeat"/>
    <property type="match status" value="1"/>
</dbReference>
<feature type="region of interest" description="Disordered" evidence="4">
    <location>
        <begin position="1404"/>
        <end position="1679"/>
    </location>
</feature>
<dbReference type="PANTHER" id="PTHR22872">
    <property type="entry name" value="BTK-BINDING PROTEIN-RELATED"/>
    <property type="match status" value="1"/>
</dbReference>
<accession>A0A2P6U183</accession>
<feature type="compositionally biased region" description="Low complexity" evidence="4">
    <location>
        <begin position="1498"/>
        <end position="1507"/>
    </location>
</feature>
<feature type="repeat" description="RCC1" evidence="3">
    <location>
        <begin position="240"/>
        <end position="289"/>
    </location>
</feature>
<dbReference type="InterPro" id="IPR036770">
    <property type="entry name" value="Ankyrin_rpt-contain_sf"/>
</dbReference>
<sequence length="1679" mass="172599">MSDSLLAAVRHSQNAEVLLSLLESAHVRQELNKPGASGVNALGLAVWRNHAGLVEALLGAGADPDARDGESGWSPLHRSLHSGQLRIAAALLAANASLNLPDWRGRSPLDLLSVELKEYLAAGPDGAADGDVFAWGNGNNYTLGTGSTDVQEHPARVESLHDQQVVIISAAKFHSAAVTADGQLLTWGWGRGGRLGHPDAHVHSGEGAVIAPLVVSALGKRQVAAVAAAKHHTVLCTSAGEVYTMGSNRHGQLGYAIDSQPTPRRVSSLRQRVVAVAAANKHSVAVTAGGDVYTWGSNVLGQLGYGTSDSTSNAAPRMVEAMKGKRVVAAAAAKRHTLVLTAGGEVYTWGHRGVSPRRVQLAGVRDAVSLDGAPISFHRGHNEVSRPVAAAICAGAAHSSALTTTGLVLTWRSADPALQVQEVGGALTGKRVVSIAAGKYRTAAVSDEGDVYMWEGRSDYFPAEGRQPGSGSKKPASATKARPIPGGSGRISLGGEGPALGRSPYGSHSYGDSQPAGGSYGSHSRRAGSFIERFAREREAAAGGHPGSWGAAGSAGRGGLELGSAIKSARLGDTFERIRPERVEGLKRAVAVTVGEKHSLAVQRWSAAQLEGMSPVPWLAAAVPVSHGTVAAALAAEEERWYQHAVDGLVDSSQLTTPRGLAVLEAEASVAESAATASPSPSPSPGKPSPVRPGPRRARPAAGTVGVPSLQRICEEEVARRLVDPRTCLQVLEYADLAGAEVLRAYCLAVAVCNLDAVLLEAGGAFETLAPHLLAELEQLYKLRLAGAGTQGSPSRLAAVPEVAEPAEPESEGNSDGEGSAARPQRRAGSQLQPGRRPTAAALWLGDADLNMVGLPPGVALPPDALAGGSSFRDREEAESEAAAQRLLRTLGKKLQQIEHLQTKAAAGAPLDSQQRAKVEQRPVILSALAALESGMALDDVRSILRAAGREGEEELETCGSGSGSVAPGSSSKAAAGGGAQQAKGRGKRSAQKAAAPEVAAAAEAAEAEAAALAAAVAAAAEAEELEAAEALLGSSPPASSLVPAFGAAGSAAAAADQPRTPAAQVKSLVGFATSTSAAAGLAGAAALAQQQQQAQLGRTSSATKPKSAAKRKGALSMFLRGALEQLPAAGEADAGSSGPGASPHAGASGSSGAQPAPAWGTKPAPPAVGATSLKAILDQEAAAAAVPSPRQPPQGSASKPPTPAGMRLTPGSGIKTRPALESPTAAAAASGGPLRLSLASFIQSSPMAVQRKDSASPPPAAWGGNAGGSPPSRHPTSFRAIQEEQEAAQPARPPPGTSPPAVSRLGSGLPPWRPPVGAPPAVVGGAGGASLLGTSPSGSGNLFGTSPLARGSSFTAAPIPQHSKWYIPEESLKGVGKSLVSIQSEEEALQELAKVYGSDNVHMAAEQDWRSPGLPRPGGRSAGGDPAATQQPEQAEAEQPEGQKLQKQRPPKRQEGKQQARKPAVPPLPLQQEGAEGAEAGPQQRQEQQQQRKRSPRQQQGQQQASRRPRQPKEGGQRSERRSPFDQPAPQQEGEQPRHRPQGQQGGRPQQEGEQPHHRSQGQQGGRPQQQQHRRRPQQQQQQVEAAQEGGTSSSVGQQGQQQQPRKPRPKSAQQQQGQPGDQKQQPRRGPPGKPRQQQKQGQPAGGQPRPPRRDQPQPPQQQASAAPNTPPAAPLPA</sequence>
<feature type="compositionally biased region" description="Low complexity" evidence="4">
    <location>
        <begin position="1636"/>
        <end position="1649"/>
    </location>
</feature>
<dbReference type="SMART" id="SM00248">
    <property type="entry name" value="ANK"/>
    <property type="match status" value="2"/>
</dbReference>
<dbReference type="Proteomes" id="UP000239899">
    <property type="component" value="Unassembled WGS sequence"/>
</dbReference>
<dbReference type="STRING" id="3076.A0A2P6U183"/>
<feature type="compositionally biased region" description="Basic and acidic residues" evidence="4">
    <location>
        <begin position="1512"/>
        <end position="1525"/>
    </location>
</feature>
<evidence type="ECO:0000256" key="2">
    <source>
        <dbReference type="PROSITE-ProRule" id="PRU00023"/>
    </source>
</evidence>
<feature type="compositionally biased region" description="Low complexity" evidence="4">
    <location>
        <begin position="1130"/>
        <end position="1161"/>
    </location>
</feature>
<feature type="region of interest" description="Disordered" evidence="4">
    <location>
        <begin position="1247"/>
        <end position="1356"/>
    </location>
</feature>
<dbReference type="OrthoDB" id="1893551at2759"/>
<dbReference type="Pfam" id="PF00415">
    <property type="entry name" value="RCC1"/>
    <property type="match status" value="4"/>
</dbReference>
<dbReference type="InterPro" id="IPR000408">
    <property type="entry name" value="Reg_chr_condens"/>
</dbReference>
<feature type="compositionally biased region" description="Low complexity" evidence="4">
    <location>
        <begin position="1579"/>
        <end position="1625"/>
    </location>
</feature>
<dbReference type="InterPro" id="IPR051625">
    <property type="entry name" value="Signaling_Regulatory_Domain"/>
</dbReference>
<feature type="compositionally biased region" description="Low complexity" evidence="4">
    <location>
        <begin position="1218"/>
        <end position="1232"/>
    </location>
</feature>
<dbReference type="Gene3D" id="1.25.40.20">
    <property type="entry name" value="Ankyrin repeat-containing domain"/>
    <property type="match status" value="1"/>
</dbReference>
<comment type="caution">
    <text evidence="5">The sequence shown here is derived from an EMBL/GenBank/DDBJ whole genome shotgun (WGS) entry which is preliminary data.</text>
</comment>
<dbReference type="InterPro" id="IPR002110">
    <property type="entry name" value="Ankyrin_rpt"/>
</dbReference>
<feature type="region of interest" description="Disordered" evidence="4">
    <location>
        <begin position="460"/>
        <end position="524"/>
    </location>
</feature>
<feature type="repeat" description="ANK" evidence="2">
    <location>
        <begin position="37"/>
        <end position="69"/>
    </location>
</feature>
<dbReference type="PROSITE" id="PS50088">
    <property type="entry name" value="ANK_REPEAT"/>
    <property type="match status" value="2"/>
</dbReference>
<dbReference type="InterPro" id="IPR009091">
    <property type="entry name" value="RCC1/BLIP-II"/>
</dbReference>